<evidence type="ECO:0000313" key="2">
    <source>
        <dbReference type="Proteomes" id="UP000789525"/>
    </source>
</evidence>
<dbReference type="Proteomes" id="UP000789525">
    <property type="component" value="Unassembled WGS sequence"/>
</dbReference>
<organism evidence="1 2">
    <name type="scientific">Acaulospora colombiana</name>
    <dbReference type="NCBI Taxonomy" id="27376"/>
    <lineage>
        <taxon>Eukaryota</taxon>
        <taxon>Fungi</taxon>
        <taxon>Fungi incertae sedis</taxon>
        <taxon>Mucoromycota</taxon>
        <taxon>Glomeromycotina</taxon>
        <taxon>Glomeromycetes</taxon>
        <taxon>Diversisporales</taxon>
        <taxon>Acaulosporaceae</taxon>
        <taxon>Acaulospora</taxon>
    </lineage>
</organism>
<reference evidence="1" key="1">
    <citation type="submission" date="2021-06" db="EMBL/GenBank/DDBJ databases">
        <authorList>
            <person name="Kallberg Y."/>
            <person name="Tangrot J."/>
            <person name="Rosling A."/>
        </authorList>
    </citation>
    <scope>NUCLEOTIDE SEQUENCE</scope>
    <source>
        <strain evidence="1">CL356</strain>
    </source>
</reference>
<comment type="caution">
    <text evidence="1">The sequence shown here is derived from an EMBL/GenBank/DDBJ whole genome shotgun (WGS) entry which is preliminary data.</text>
</comment>
<accession>A0ACA9QEP0</accession>
<gene>
    <name evidence="1" type="ORF">ACOLOM_LOCUS12564</name>
</gene>
<name>A0ACA9QEP0_9GLOM</name>
<protein>
    <submittedName>
        <fullName evidence="1">7159_t:CDS:1</fullName>
    </submittedName>
</protein>
<keyword evidence="2" id="KW-1185">Reference proteome</keyword>
<evidence type="ECO:0000313" key="1">
    <source>
        <dbReference type="EMBL" id="CAG8748225.1"/>
    </source>
</evidence>
<sequence length="107" mass="11491">MYEAATAIRLLGLCGCAGWIRYLGGFGSIRSHGDGLDSLRSNASFTTQHISTQISASSPYLIQPAIHLPFVAATTLFDRRLATRGGVYITYLEDVYGNRWGAGSSCA</sequence>
<proteinExistence type="predicted"/>
<feature type="non-terminal residue" evidence="1">
    <location>
        <position position="107"/>
    </location>
</feature>
<dbReference type="EMBL" id="CAJVPT010051662">
    <property type="protein sequence ID" value="CAG8748225.1"/>
    <property type="molecule type" value="Genomic_DNA"/>
</dbReference>